<evidence type="ECO:0000256" key="1">
    <source>
        <dbReference type="SAM" id="Phobius"/>
    </source>
</evidence>
<proteinExistence type="predicted"/>
<dbReference type="Proteomes" id="UP001242045">
    <property type="component" value="Unassembled WGS sequence"/>
</dbReference>
<protein>
    <recommendedName>
        <fullName evidence="4">Type 4b pilus protein PilO2</fullName>
    </recommendedName>
</protein>
<dbReference type="EMBL" id="JAUSRD010000027">
    <property type="protein sequence ID" value="MDP9897358.1"/>
    <property type="molecule type" value="Genomic_DNA"/>
</dbReference>
<evidence type="ECO:0000313" key="3">
    <source>
        <dbReference type="Proteomes" id="UP001242045"/>
    </source>
</evidence>
<gene>
    <name evidence="2" type="ORF">J2W31_006502</name>
</gene>
<organism evidence="2 3">
    <name type="scientific">Variovorax boronicumulans</name>
    <dbReference type="NCBI Taxonomy" id="436515"/>
    <lineage>
        <taxon>Bacteria</taxon>
        <taxon>Pseudomonadati</taxon>
        <taxon>Pseudomonadota</taxon>
        <taxon>Betaproteobacteria</taxon>
        <taxon>Burkholderiales</taxon>
        <taxon>Comamonadaceae</taxon>
        <taxon>Variovorax</taxon>
    </lineage>
</organism>
<keyword evidence="1" id="KW-1133">Transmembrane helix</keyword>
<evidence type="ECO:0008006" key="4">
    <source>
        <dbReference type="Google" id="ProtNLM"/>
    </source>
</evidence>
<accession>A0AAW8D150</accession>
<name>A0AAW8D150_9BURK</name>
<dbReference type="RefSeq" id="WP_307687293.1">
    <property type="nucleotide sequence ID" value="NZ_JAUSRD010000027.1"/>
</dbReference>
<keyword evidence="1" id="KW-0812">Transmembrane</keyword>
<comment type="caution">
    <text evidence="2">The sequence shown here is derived from an EMBL/GenBank/DDBJ whole genome shotgun (WGS) entry which is preliminary data.</text>
</comment>
<feature type="transmembrane region" description="Helical" evidence="1">
    <location>
        <begin position="196"/>
        <end position="213"/>
    </location>
</feature>
<keyword evidence="1" id="KW-0472">Membrane</keyword>
<reference evidence="2" key="1">
    <citation type="submission" date="2023-07" db="EMBL/GenBank/DDBJ databases">
        <title>Sorghum-associated microbial communities from plants grown in Nebraska, USA.</title>
        <authorList>
            <person name="Schachtman D."/>
        </authorList>
    </citation>
    <scope>NUCLEOTIDE SEQUENCE</scope>
    <source>
        <strain evidence="2">DS3754</strain>
    </source>
</reference>
<dbReference type="AlphaFoldDB" id="A0AAW8D150"/>
<evidence type="ECO:0000313" key="2">
    <source>
        <dbReference type="EMBL" id="MDP9897358.1"/>
    </source>
</evidence>
<sequence length="447" mass="48175">MASNLVFEAPQGKGKVLLFGGLDWRLLPATGNVAGHLREIAKDRSASNAAQVIGLQPEEITVDGKHKQVHRTTAGFFTSSDNRAPPKGAHSLAAAFSAWTSEHTSALLNVKLADDRHAVVVVINGIPVIDKIEVNGHAAFDLALPYQKDRPEIAVFSNDVEVYPNALEHEEVLESISEWVSKDTAIRPIPLDVVKVSAFVLVIAAIAGGWFFYQKWDAEQKRLAALEKQRAEDPIPKYLNALAAARQDVGIDRESIKAAIGYAQQIPLAPEGWNASRVGCVQGGGCEVTMARSTGTFASLTKAVPMLALSPAGAVNLNEARLTWQQDLGTAKLDPATQLPQLGTFIQGPEASKLQDWLVAGLTIQLSPQQLWPQAEGVPPHFKHPEALATGKFEIDGIALPQLLEVVANAPANVNWTAWSVDLGDAKQEPLSRAKGRLTGNYYVKNN</sequence>